<reference evidence="3" key="2">
    <citation type="submission" date="2009-11" db="EMBL/GenBank/DDBJ databases">
        <title>The Genome Sequence of Allomyces macrogynus strain ATCC 38327.</title>
        <authorList>
            <consortium name="The Broad Institute Genome Sequencing Platform"/>
            <person name="Russ C."/>
            <person name="Cuomo C."/>
            <person name="Shea T."/>
            <person name="Young S.K."/>
            <person name="Zeng Q."/>
            <person name="Koehrsen M."/>
            <person name="Haas B."/>
            <person name="Borodovsky M."/>
            <person name="Guigo R."/>
            <person name="Alvarado L."/>
            <person name="Berlin A."/>
            <person name="Borenstein D."/>
            <person name="Chen Z."/>
            <person name="Engels R."/>
            <person name="Freedman E."/>
            <person name="Gellesch M."/>
            <person name="Goldberg J."/>
            <person name="Griggs A."/>
            <person name="Gujja S."/>
            <person name="Heiman D."/>
            <person name="Hepburn T."/>
            <person name="Howarth C."/>
            <person name="Jen D."/>
            <person name="Larson L."/>
            <person name="Lewis B."/>
            <person name="Mehta T."/>
            <person name="Park D."/>
            <person name="Pearson M."/>
            <person name="Roberts A."/>
            <person name="Saif S."/>
            <person name="Shenoy N."/>
            <person name="Sisk P."/>
            <person name="Stolte C."/>
            <person name="Sykes S."/>
            <person name="Walk T."/>
            <person name="White J."/>
            <person name="Yandava C."/>
            <person name="Burger G."/>
            <person name="Gray M.W."/>
            <person name="Holland P.W.H."/>
            <person name="King N."/>
            <person name="Lang F.B.F."/>
            <person name="Roger A.J."/>
            <person name="Ruiz-Trillo I."/>
            <person name="Lander E."/>
            <person name="Nusbaum C."/>
        </authorList>
    </citation>
    <scope>NUCLEOTIDE SEQUENCE [LARGE SCALE GENOMIC DNA]</scope>
    <source>
        <strain evidence="3">ATCC 38327</strain>
    </source>
</reference>
<dbReference type="VEuPathDB" id="FungiDB:AMAG_17402"/>
<evidence type="ECO:0000313" key="2">
    <source>
        <dbReference type="EMBL" id="KNE73213.1"/>
    </source>
</evidence>
<dbReference type="Proteomes" id="UP000054350">
    <property type="component" value="Unassembled WGS sequence"/>
</dbReference>
<reference evidence="2 3" key="1">
    <citation type="submission" date="2009-11" db="EMBL/GenBank/DDBJ databases">
        <title>Annotation of Allomyces macrogynus ATCC 38327.</title>
        <authorList>
            <consortium name="The Broad Institute Genome Sequencing Platform"/>
            <person name="Russ C."/>
            <person name="Cuomo C."/>
            <person name="Burger G."/>
            <person name="Gray M.W."/>
            <person name="Holland P.W.H."/>
            <person name="King N."/>
            <person name="Lang F.B.F."/>
            <person name="Roger A.J."/>
            <person name="Ruiz-Trillo I."/>
            <person name="Young S.K."/>
            <person name="Zeng Q."/>
            <person name="Gargeya S."/>
            <person name="Fitzgerald M."/>
            <person name="Haas B."/>
            <person name="Abouelleil A."/>
            <person name="Alvarado L."/>
            <person name="Arachchi H.M."/>
            <person name="Berlin A."/>
            <person name="Chapman S.B."/>
            <person name="Gearin G."/>
            <person name="Goldberg J."/>
            <person name="Griggs A."/>
            <person name="Gujja S."/>
            <person name="Hansen M."/>
            <person name="Heiman D."/>
            <person name="Howarth C."/>
            <person name="Larimer J."/>
            <person name="Lui A."/>
            <person name="MacDonald P.J.P."/>
            <person name="McCowen C."/>
            <person name="Montmayeur A."/>
            <person name="Murphy C."/>
            <person name="Neiman D."/>
            <person name="Pearson M."/>
            <person name="Priest M."/>
            <person name="Roberts A."/>
            <person name="Saif S."/>
            <person name="Shea T."/>
            <person name="Sisk P."/>
            <person name="Stolte C."/>
            <person name="Sykes S."/>
            <person name="Wortman J."/>
            <person name="Nusbaum C."/>
            <person name="Birren B."/>
        </authorList>
    </citation>
    <scope>NUCLEOTIDE SEQUENCE [LARGE SCALE GENOMIC DNA]</scope>
    <source>
        <strain evidence="2 3">ATCC 38327</strain>
    </source>
</reference>
<proteinExistence type="predicted"/>
<dbReference type="AlphaFoldDB" id="A0A0L0TEC1"/>
<feature type="compositionally biased region" description="Acidic residues" evidence="1">
    <location>
        <begin position="189"/>
        <end position="205"/>
    </location>
</feature>
<feature type="compositionally biased region" description="Pro residues" evidence="1">
    <location>
        <begin position="1"/>
        <end position="11"/>
    </location>
</feature>
<evidence type="ECO:0000313" key="3">
    <source>
        <dbReference type="Proteomes" id="UP000054350"/>
    </source>
</evidence>
<dbReference type="EMBL" id="GG745391">
    <property type="protein sequence ID" value="KNE73213.1"/>
    <property type="molecule type" value="Genomic_DNA"/>
</dbReference>
<protein>
    <submittedName>
        <fullName evidence="2">Uncharacterized protein</fullName>
    </submittedName>
</protein>
<name>A0A0L0TEC1_ALLM3</name>
<feature type="region of interest" description="Disordered" evidence="1">
    <location>
        <begin position="1"/>
        <end position="23"/>
    </location>
</feature>
<sequence>MNDAPAPPPAITSPDAAATPLPPVPAAAVDAQLQELIAQATERNTAARIHLARRADASIATMKDALADLLVVASLARTTAAIVPGLHDVARVLSELYTQSHAVQAILEPKWRVAVAVMARANADAVAVIAPADQAARVACRRRCRSRWTNLIDQGPCASCRPGNGVTTTTIPLDKDDEDDKDYVSGQGTDDDVDYDSDSADEDLDSVMSDAASEYSDTSDDADPGTPAGSPESVPLPVIDEDVLASLAWDDYSKFICGSTAKFEITQDRRDTVPLQDLDLALGPHNKG</sequence>
<evidence type="ECO:0000256" key="1">
    <source>
        <dbReference type="SAM" id="MobiDB-lite"/>
    </source>
</evidence>
<feature type="region of interest" description="Disordered" evidence="1">
    <location>
        <begin position="163"/>
        <end position="237"/>
    </location>
</feature>
<organism evidence="2 3">
    <name type="scientific">Allomyces macrogynus (strain ATCC 38327)</name>
    <name type="common">Allomyces javanicus var. macrogynus</name>
    <dbReference type="NCBI Taxonomy" id="578462"/>
    <lineage>
        <taxon>Eukaryota</taxon>
        <taxon>Fungi</taxon>
        <taxon>Fungi incertae sedis</taxon>
        <taxon>Blastocladiomycota</taxon>
        <taxon>Blastocladiomycetes</taxon>
        <taxon>Blastocladiales</taxon>
        <taxon>Blastocladiaceae</taxon>
        <taxon>Allomyces</taxon>
    </lineage>
</organism>
<gene>
    <name evidence="2" type="ORF">AMAG_17402</name>
</gene>
<keyword evidence="3" id="KW-1185">Reference proteome</keyword>
<accession>A0A0L0TEC1</accession>